<accession>A0A6A4SBJ8</accession>
<evidence type="ECO:0000313" key="2">
    <source>
        <dbReference type="Proteomes" id="UP000438429"/>
    </source>
</evidence>
<dbReference type="EMBL" id="VEVO01000015">
    <property type="protein sequence ID" value="KAF0030547.1"/>
    <property type="molecule type" value="Genomic_DNA"/>
</dbReference>
<proteinExistence type="predicted"/>
<dbReference type="AlphaFoldDB" id="A0A6A4SBJ8"/>
<organism evidence="1 2">
    <name type="scientific">Scophthalmus maximus</name>
    <name type="common">Turbot</name>
    <name type="synonym">Psetta maxima</name>
    <dbReference type="NCBI Taxonomy" id="52904"/>
    <lineage>
        <taxon>Eukaryota</taxon>
        <taxon>Metazoa</taxon>
        <taxon>Chordata</taxon>
        <taxon>Craniata</taxon>
        <taxon>Vertebrata</taxon>
        <taxon>Euteleostomi</taxon>
        <taxon>Actinopterygii</taxon>
        <taxon>Neopterygii</taxon>
        <taxon>Teleostei</taxon>
        <taxon>Neoteleostei</taxon>
        <taxon>Acanthomorphata</taxon>
        <taxon>Carangaria</taxon>
        <taxon>Pleuronectiformes</taxon>
        <taxon>Pleuronectoidei</taxon>
        <taxon>Scophthalmidae</taxon>
        <taxon>Scophthalmus</taxon>
    </lineage>
</organism>
<sequence length="88" mass="9840">MLRFSRNLHLSCKQRVTRGLPGEAAEVNGSSLLLHCCTCLSCRSDGDTLKSGGKKDKLEERNIFIIRIPKLLCSTRSCHGEDKCFLDE</sequence>
<name>A0A6A4SBJ8_SCOMX</name>
<protein>
    <submittedName>
        <fullName evidence="1">Uncharacterized protein</fullName>
    </submittedName>
</protein>
<reference evidence="1 2" key="1">
    <citation type="submission" date="2019-06" db="EMBL/GenBank/DDBJ databases">
        <title>Draft genomes of female and male turbot (Scophthalmus maximus).</title>
        <authorList>
            <person name="Xu H."/>
            <person name="Xu X.-W."/>
            <person name="Shao C."/>
            <person name="Chen S."/>
        </authorList>
    </citation>
    <scope>NUCLEOTIDE SEQUENCE [LARGE SCALE GENOMIC DNA]</scope>
    <source>
        <strain evidence="1">Ysfricsl-2016a</strain>
        <tissue evidence="1">Blood</tissue>
    </source>
</reference>
<dbReference type="Proteomes" id="UP000438429">
    <property type="component" value="Unassembled WGS sequence"/>
</dbReference>
<gene>
    <name evidence="1" type="ORF">F2P81_017278</name>
</gene>
<evidence type="ECO:0000313" key="1">
    <source>
        <dbReference type="EMBL" id="KAF0030547.1"/>
    </source>
</evidence>
<comment type="caution">
    <text evidence="1">The sequence shown here is derived from an EMBL/GenBank/DDBJ whole genome shotgun (WGS) entry which is preliminary data.</text>
</comment>